<feature type="transmembrane region" description="Helical" evidence="7">
    <location>
        <begin position="57"/>
        <end position="81"/>
    </location>
</feature>
<dbReference type="GO" id="GO:0016780">
    <property type="term" value="F:phosphotransferase activity, for other substituted phosphate groups"/>
    <property type="evidence" value="ECO:0007669"/>
    <property type="project" value="InterPro"/>
</dbReference>
<feature type="transmembrane region" description="Helical" evidence="7">
    <location>
        <begin position="148"/>
        <end position="166"/>
    </location>
</feature>
<gene>
    <name evidence="8" type="ORF">LCGC14_0689100</name>
</gene>
<reference evidence="8" key="1">
    <citation type="journal article" date="2015" name="Nature">
        <title>Complex archaea that bridge the gap between prokaryotes and eukaryotes.</title>
        <authorList>
            <person name="Spang A."/>
            <person name="Saw J.H."/>
            <person name="Jorgensen S.L."/>
            <person name="Zaremba-Niedzwiedzka K."/>
            <person name="Martijn J."/>
            <person name="Lind A.E."/>
            <person name="van Eijk R."/>
            <person name="Schleper C."/>
            <person name="Guy L."/>
            <person name="Ettema T.J."/>
        </authorList>
    </citation>
    <scope>NUCLEOTIDE SEQUENCE</scope>
</reference>
<feature type="transmembrane region" description="Helical" evidence="7">
    <location>
        <begin position="87"/>
        <end position="103"/>
    </location>
</feature>
<evidence type="ECO:0000256" key="6">
    <source>
        <dbReference type="ARBA" id="ARBA00023136"/>
    </source>
</evidence>
<evidence type="ECO:0008006" key="9">
    <source>
        <dbReference type="Google" id="ProtNLM"/>
    </source>
</evidence>
<keyword evidence="4 7" id="KW-0812">Transmembrane</keyword>
<keyword evidence="2" id="KW-1003">Cell membrane</keyword>
<evidence type="ECO:0000256" key="2">
    <source>
        <dbReference type="ARBA" id="ARBA00022475"/>
    </source>
</evidence>
<dbReference type="PANTHER" id="PTHR22926">
    <property type="entry name" value="PHOSPHO-N-ACETYLMURAMOYL-PENTAPEPTIDE-TRANSFERASE"/>
    <property type="match status" value="1"/>
</dbReference>
<feature type="transmembrane region" description="Helical" evidence="7">
    <location>
        <begin position="225"/>
        <end position="244"/>
    </location>
</feature>
<evidence type="ECO:0000256" key="5">
    <source>
        <dbReference type="ARBA" id="ARBA00022989"/>
    </source>
</evidence>
<dbReference type="PANTHER" id="PTHR22926:SF3">
    <property type="entry name" value="UNDECAPRENYL-PHOSPHATE ALPHA-N-ACETYLGLUCOSAMINYL 1-PHOSPHATE TRANSFERASE"/>
    <property type="match status" value="1"/>
</dbReference>
<comment type="subcellular location">
    <subcellularLocation>
        <location evidence="1">Cell membrane</location>
        <topology evidence="1">Multi-pass membrane protein</topology>
    </subcellularLocation>
</comment>
<evidence type="ECO:0000256" key="4">
    <source>
        <dbReference type="ARBA" id="ARBA00022692"/>
    </source>
</evidence>
<dbReference type="GO" id="GO:0044038">
    <property type="term" value="P:cell wall macromolecule biosynthetic process"/>
    <property type="evidence" value="ECO:0007669"/>
    <property type="project" value="TreeGrafter"/>
</dbReference>
<feature type="transmembrane region" description="Helical" evidence="7">
    <location>
        <begin position="382"/>
        <end position="408"/>
    </location>
</feature>
<dbReference type="InterPro" id="IPR000715">
    <property type="entry name" value="Glycosyl_transferase_4"/>
</dbReference>
<keyword evidence="5 7" id="KW-1133">Transmembrane helix</keyword>
<feature type="transmembrane region" description="Helical" evidence="7">
    <location>
        <begin position="115"/>
        <end position="136"/>
    </location>
</feature>
<feature type="transmembrane region" description="Helical" evidence="7">
    <location>
        <begin position="321"/>
        <end position="342"/>
    </location>
</feature>
<feature type="transmembrane region" description="Helical" evidence="7">
    <location>
        <begin position="178"/>
        <end position="196"/>
    </location>
</feature>
<feature type="transmembrane region" description="Helical" evidence="7">
    <location>
        <begin position="420"/>
        <end position="442"/>
    </location>
</feature>
<organism evidence="8">
    <name type="scientific">marine sediment metagenome</name>
    <dbReference type="NCBI Taxonomy" id="412755"/>
    <lineage>
        <taxon>unclassified sequences</taxon>
        <taxon>metagenomes</taxon>
        <taxon>ecological metagenomes</taxon>
    </lineage>
</organism>
<keyword evidence="3" id="KW-0808">Transferase</keyword>
<keyword evidence="6 7" id="KW-0472">Membrane</keyword>
<sequence length="464" mass="52180">MIPISDLNWGFLEIIYLVIIFIIGFLFTYFIIPYVIKFMKKRNYVGYDIHKNSKPEVAESGGLSFIIGFAVVSIFLMIFFADFINDIIIFLLTVLIAGAIGFIDDRVKLRPRNKILLSIFSGALIFFANILGYIDISSPTFPILDRTRLSIIYPFLIPILVAIFANTTNMLEGYNGEGSGTILIAVFFLFISAIIWDSAEGVIFSVPVIAVLIPFFLFNKYPAKIFPGDVGTLSMGVMVAGIMLFGSIEVAAFCALFIHIFNSFYVIYSVRGFFESDKIREGKGDIILLENDQIKASDKKDAALTLPRLILAKGPLTEPKLVKNFFVISVICGIFAILSVLFTQLTKMTLNIGVFLTVLISFMLLIIYLLKKFPRIRGVITLMIVLLVTSIFFFLLIEFIIIAVPFSIELGIINIPVNLIIIFGLGIIGLIGWYIISIKYFWFQINKMKEKTQKTEGVHHEIIS</sequence>
<feature type="transmembrane region" description="Helical" evidence="7">
    <location>
        <begin position="14"/>
        <end position="36"/>
    </location>
</feature>
<protein>
    <recommendedName>
        <fullName evidence="9">Phospho-N-acetylmuramoyl-pentapeptide-transferase</fullName>
    </recommendedName>
</protein>
<feature type="transmembrane region" description="Helical" evidence="7">
    <location>
        <begin position="202"/>
        <end position="218"/>
    </location>
</feature>
<name>A0A0F9QQU6_9ZZZZ</name>
<feature type="transmembrane region" description="Helical" evidence="7">
    <location>
        <begin position="250"/>
        <end position="270"/>
    </location>
</feature>
<dbReference type="GO" id="GO:0005886">
    <property type="term" value="C:plasma membrane"/>
    <property type="evidence" value="ECO:0007669"/>
    <property type="project" value="UniProtKB-SubCell"/>
</dbReference>
<proteinExistence type="predicted"/>
<accession>A0A0F9QQU6</accession>
<evidence type="ECO:0000256" key="1">
    <source>
        <dbReference type="ARBA" id="ARBA00004651"/>
    </source>
</evidence>
<evidence type="ECO:0000256" key="7">
    <source>
        <dbReference type="SAM" id="Phobius"/>
    </source>
</evidence>
<dbReference type="EMBL" id="LAZR01001426">
    <property type="protein sequence ID" value="KKN44829.1"/>
    <property type="molecule type" value="Genomic_DNA"/>
</dbReference>
<dbReference type="Pfam" id="PF00953">
    <property type="entry name" value="Glycos_transf_4"/>
    <property type="match status" value="1"/>
</dbReference>
<comment type="caution">
    <text evidence="8">The sequence shown here is derived from an EMBL/GenBank/DDBJ whole genome shotgun (WGS) entry which is preliminary data.</text>
</comment>
<evidence type="ECO:0000313" key="8">
    <source>
        <dbReference type="EMBL" id="KKN44829.1"/>
    </source>
</evidence>
<dbReference type="GO" id="GO:0071555">
    <property type="term" value="P:cell wall organization"/>
    <property type="evidence" value="ECO:0007669"/>
    <property type="project" value="TreeGrafter"/>
</dbReference>
<dbReference type="AlphaFoldDB" id="A0A0F9QQU6"/>
<evidence type="ECO:0000256" key="3">
    <source>
        <dbReference type="ARBA" id="ARBA00022679"/>
    </source>
</evidence>
<feature type="transmembrane region" description="Helical" evidence="7">
    <location>
        <begin position="348"/>
        <end position="370"/>
    </location>
</feature>